<dbReference type="Pfam" id="PF00078">
    <property type="entry name" value="RVT_1"/>
    <property type="match status" value="1"/>
</dbReference>
<evidence type="ECO:0000313" key="12">
    <source>
        <dbReference type="EMBL" id="SBP48037.1"/>
    </source>
</evidence>
<keyword evidence="4" id="KW-0548">Nucleotidyltransferase</keyword>
<feature type="domain" description="Reverse transcriptase RNase H-like" evidence="11">
    <location>
        <begin position="602"/>
        <end position="702"/>
    </location>
</feature>
<organism evidence="12">
    <name type="scientific">Nothobranchius furzeri</name>
    <name type="common">Turquoise killifish</name>
    <dbReference type="NCBI Taxonomy" id="105023"/>
    <lineage>
        <taxon>Eukaryota</taxon>
        <taxon>Metazoa</taxon>
        <taxon>Chordata</taxon>
        <taxon>Craniata</taxon>
        <taxon>Vertebrata</taxon>
        <taxon>Euteleostomi</taxon>
        <taxon>Actinopterygii</taxon>
        <taxon>Neopterygii</taxon>
        <taxon>Teleostei</taxon>
        <taxon>Neoteleostei</taxon>
        <taxon>Acanthomorphata</taxon>
        <taxon>Ovalentaria</taxon>
        <taxon>Atherinomorphae</taxon>
        <taxon>Cyprinodontiformes</taxon>
        <taxon>Nothobranchiidae</taxon>
        <taxon>Nothobranchius</taxon>
    </lineage>
</organism>
<dbReference type="PANTHER" id="PTHR37984">
    <property type="entry name" value="PROTEIN CBG26694"/>
    <property type="match status" value="1"/>
</dbReference>
<dbReference type="GO" id="GO:0003964">
    <property type="term" value="F:RNA-directed DNA polymerase activity"/>
    <property type="evidence" value="ECO:0007669"/>
    <property type="project" value="UniProtKB-KW"/>
</dbReference>
<evidence type="ECO:0000256" key="9">
    <source>
        <dbReference type="SAM" id="MobiDB-lite"/>
    </source>
</evidence>
<dbReference type="EMBL" id="HADY01009552">
    <property type="protein sequence ID" value="SBP48037.1"/>
    <property type="molecule type" value="Transcribed_RNA"/>
</dbReference>
<dbReference type="InterPro" id="IPR043128">
    <property type="entry name" value="Rev_trsase/Diguanyl_cyclase"/>
</dbReference>
<evidence type="ECO:0000256" key="6">
    <source>
        <dbReference type="ARBA" id="ARBA00022759"/>
    </source>
</evidence>
<protein>
    <recommendedName>
        <fullName evidence="2">ribonuclease H</fullName>
        <ecNumber evidence="2">3.1.26.4</ecNumber>
    </recommendedName>
</protein>
<proteinExistence type="inferred from homology"/>
<dbReference type="Pfam" id="PF17917">
    <property type="entry name" value="RT_RNaseH"/>
    <property type="match status" value="1"/>
</dbReference>
<evidence type="ECO:0000256" key="8">
    <source>
        <dbReference type="ARBA" id="ARBA00022918"/>
    </source>
</evidence>
<keyword evidence="8" id="KW-0695">RNA-directed DNA polymerase</keyword>
<keyword evidence="5" id="KW-0540">Nuclease</keyword>
<comment type="similarity">
    <text evidence="1">Belongs to the beta type-B retroviral polymerase family. HERV class-II K(HML-2) pol subfamily.</text>
</comment>
<sequence>MDGQQAAVGHDVILQVSSVTSGVCSNGRRRDRHRPRTLGTRSCSDGPTPIRLSHHIFSKGEWRRAKLRDHPRVPISIQIDDKVRFTSRAGARCPAAEATVSAIADTGAQSDLWSLEEFLACGFARSDLHPVVLNLSAANSSPIDIEGALFAKLSTTAPGGEVVSCHAMIYVSRSVHAMYLSYDSLLSLGLLPSGFPSCTSGGNSPVGHDLEAASRCGGHTKVSCLGEVCDGGMASHYVACCSCPQCSAPPPCPAELPFPCSPENNHCMKAWLLDRYAPSTFNTCPHRPLPCMEGPPIEIHVDPVATPKTCHTAAALPLHWQQRVHDDLPRDESLGVIERVPYGEPVTWCHRMVVTQKHDGTPRRTVDISPLNKFCKRETFATESPFHLARRIPKGTWKTVTDAWNGYHSVPLCESDRHLTTFITPFGRWRYTRAPQGFLSSGDGYNCHFDAILSDFERKERCVDDTIHYDTDLNTHWWRTIDFLMHVGQSGIVLNPSKFQFAERDVDFAGFRVPDATIEPLPKYLAAIRDFPTPTSTTDIRSWFGLVNQVANYAQLRDIMAPFKSFLSPRCRFVWSPELEAAFQASKLAIVDSIRAGVEIYDMERRTCLRPDWSRRGIGYFLLQQHCTCSSGVPGCCPDGWKITLAGSRFLSSAEQRYAAIEGEALAVAWGLEQTRYFMQGCDNLVVVTDHKPLVKILRDQTLDEITLACSGSNRVANRPLKNGIVLYLETKVHVPY</sequence>
<evidence type="ECO:0000259" key="11">
    <source>
        <dbReference type="Pfam" id="PF17917"/>
    </source>
</evidence>
<dbReference type="EC" id="3.1.26.4" evidence="2"/>
<keyword evidence="7" id="KW-0378">Hydrolase</keyword>
<evidence type="ECO:0000256" key="2">
    <source>
        <dbReference type="ARBA" id="ARBA00012180"/>
    </source>
</evidence>
<reference evidence="12" key="2">
    <citation type="submission" date="2016-06" db="EMBL/GenBank/DDBJ databases">
        <title>The genome of a short-lived fish provides insights into sex chromosome evolution and the genetic control of aging.</title>
        <authorList>
            <person name="Reichwald K."/>
            <person name="Felder M."/>
            <person name="Petzold A."/>
            <person name="Koch P."/>
            <person name="Groth M."/>
            <person name="Platzer M."/>
        </authorList>
    </citation>
    <scope>NUCLEOTIDE SEQUENCE</scope>
    <source>
        <tissue evidence="12">Brain</tissue>
    </source>
</reference>
<keyword evidence="3" id="KW-0808">Transferase</keyword>
<name>A0A1A7ZYR7_NOTFU</name>
<keyword evidence="6" id="KW-0255">Endonuclease</keyword>
<dbReference type="Gene3D" id="3.10.10.10">
    <property type="entry name" value="HIV Type 1 Reverse Transcriptase, subunit A, domain 1"/>
    <property type="match status" value="1"/>
</dbReference>
<dbReference type="InterPro" id="IPR050951">
    <property type="entry name" value="Retrovirus_Pol_polyprotein"/>
</dbReference>
<evidence type="ECO:0000256" key="3">
    <source>
        <dbReference type="ARBA" id="ARBA00022679"/>
    </source>
</evidence>
<dbReference type="InterPro" id="IPR000477">
    <property type="entry name" value="RT_dom"/>
</dbReference>
<dbReference type="GO" id="GO:0004523">
    <property type="term" value="F:RNA-DNA hybrid ribonuclease activity"/>
    <property type="evidence" value="ECO:0007669"/>
    <property type="project" value="UniProtKB-EC"/>
</dbReference>
<dbReference type="InterPro" id="IPR043502">
    <property type="entry name" value="DNA/RNA_pol_sf"/>
</dbReference>
<evidence type="ECO:0000256" key="1">
    <source>
        <dbReference type="ARBA" id="ARBA00010879"/>
    </source>
</evidence>
<evidence type="ECO:0000256" key="5">
    <source>
        <dbReference type="ARBA" id="ARBA00022722"/>
    </source>
</evidence>
<reference evidence="12" key="1">
    <citation type="submission" date="2016-05" db="EMBL/GenBank/DDBJ databases">
        <authorList>
            <person name="Lavstsen T."/>
            <person name="Jespersen J.S."/>
        </authorList>
    </citation>
    <scope>NUCLEOTIDE SEQUENCE</scope>
    <source>
        <tissue evidence="12">Brain</tissue>
    </source>
</reference>
<dbReference type="PANTHER" id="PTHR37984:SF5">
    <property type="entry name" value="PROTEIN NYNRIN-LIKE"/>
    <property type="match status" value="1"/>
</dbReference>
<accession>A0A1A7ZYR7</accession>
<dbReference type="CDD" id="cd01647">
    <property type="entry name" value="RT_LTR"/>
    <property type="match status" value="1"/>
</dbReference>
<gene>
    <name evidence="12" type="primary">RTL1</name>
</gene>
<evidence type="ECO:0000259" key="10">
    <source>
        <dbReference type="Pfam" id="PF00078"/>
    </source>
</evidence>
<feature type="region of interest" description="Disordered" evidence="9">
    <location>
        <begin position="24"/>
        <end position="45"/>
    </location>
</feature>
<feature type="domain" description="Reverse transcriptase" evidence="10">
    <location>
        <begin position="374"/>
        <end position="512"/>
    </location>
</feature>
<feature type="compositionally biased region" description="Basic residues" evidence="9">
    <location>
        <begin position="27"/>
        <end position="36"/>
    </location>
</feature>
<evidence type="ECO:0000256" key="7">
    <source>
        <dbReference type="ARBA" id="ARBA00022801"/>
    </source>
</evidence>
<dbReference type="AlphaFoldDB" id="A0A1A7ZYR7"/>
<dbReference type="Gene3D" id="3.30.70.270">
    <property type="match status" value="2"/>
</dbReference>
<dbReference type="InterPro" id="IPR041373">
    <property type="entry name" value="RT_RNaseH"/>
</dbReference>
<evidence type="ECO:0000256" key="4">
    <source>
        <dbReference type="ARBA" id="ARBA00022695"/>
    </source>
</evidence>
<dbReference type="SUPFAM" id="SSF56672">
    <property type="entry name" value="DNA/RNA polymerases"/>
    <property type="match status" value="1"/>
</dbReference>